<evidence type="ECO:0000313" key="1">
    <source>
        <dbReference type="EMBL" id="REI40647.1"/>
    </source>
</evidence>
<protein>
    <submittedName>
        <fullName evidence="1">Uncharacterized protein</fullName>
    </submittedName>
</protein>
<accession>A0ABX9KFR9</accession>
<gene>
    <name evidence="1" type="ORF">DYH56_10095</name>
</gene>
<proteinExistence type="predicted"/>
<keyword evidence="2" id="KW-1185">Reference proteome</keyword>
<dbReference type="Proteomes" id="UP000263486">
    <property type="component" value="Unassembled WGS sequence"/>
</dbReference>
<organism evidence="1 2">
    <name type="scientific">Psychrilyobacter piezotolerans</name>
    <dbReference type="NCBI Taxonomy" id="2293438"/>
    <lineage>
        <taxon>Bacteria</taxon>
        <taxon>Fusobacteriati</taxon>
        <taxon>Fusobacteriota</taxon>
        <taxon>Fusobacteriia</taxon>
        <taxon>Fusobacteriales</taxon>
        <taxon>Fusobacteriaceae</taxon>
        <taxon>Psychrilyobacter</taxon>
    </lineage>
</organism>
<dbReference type="RefSeq" id="WP_114642746.1">
    <property type="nucleotide sequence ID" value="NZ_JAACIO010000017.1"/>
</dbReference>
<comment type="caution">
    <text evidence="1">The sequence shown here is derived from an EMBL/GenBank/DDBJ whole genome shotgun (WGS) entry which is preliminary data.</text>
</comment>
<dbReference type="EMBL" id="QUAJ01000017">
    <property type="protein sequence ID" value="REI40647.1"/>
    <property type="molecule type" value="Genomic_DNA"/>
</dbReference>
<evidence type="ECO:0000313" key="2">
    <source>
        <dbReference type="Proteomes" id="UP000263486"/>
    </source>
</evidence>
<sequence length="94" mass="11396">MISIGKSSMAYKNYSWKIYDEGDPKITGKLDSTNFDKNEGHEMLYIIKKLTEIWKLEDRYSIRKIETMIYKSLPEGKKEQEEVKNWVRDNWDYY</sequence>
<name>A0ABX9KFR9_9FUSO</name>
<reference evidence="1 2" key="1">
    <citation type="submission" date="2018-08" db="EMBL/GenBank/DDBJ databases">
        <title>Draft genome sequence of Psychrilyobacter sp. strain SD5 isolated from Black Sea water.</title>
        <authorList>
            <person name="Yadav S."/>
            <person name="Villanueva L."/>
            <person name="Damste J.S.S."/>
        </authorList>
    </citation>
    <scope>NUCLEOTIDE SEQUENCE [LARGE SCALE GENOMIC DNA]</scope>
    <source>
        <strain evidence="1 2">SD5</strain>
    </source>
</reference>